<protein>
    <recommendedName>
        <fullName evidence="6">Copper amine oxidase N-terminal domain-containing protein</fullName>
    </recommendedName>
</protein>
<dbReference type="InterPro" id="IPR032485">
    <property type="entry name" value="LRP1-like_beta_prop"/>
</dbReference>
<dbReference type="Pfam" id="PF16472">
    <property type="entry name" value="DUF5050"/>
    <property type="match status" value="1"/>
</dbReference>
<feature type="domain" description="Copper amine oxidase-like N-terminal" evidence="2">
    <location>
        <begin position="66"/>
        <end position="165"/>
    </location>
</feature>
<feature type="domain" description="Prolow-density lipoprotein receptor-related protein 1-like beta-propeller" evidence="3">
    <location>
        <begin position="408"/>
        <end position="590"/>
    </location>
</feature>
<accession>A0A919XLL5</accession>
<keyword evidence="5" id="KW-1185">Reference proteome</keyword>
<organism evidence="4 5">
    <name type="scientific">Paenibacillus albilobatus</name>
    <dbReference type="NCBI Taxonomy" id="2716884"/>
    <lineage>
        <taxon>Bacteria</taxon>
        <taxon>Bacillati</taxon>
        <taxon>Bacillota</taxon>
        <taxon>Bacilli</taxon>
        <taxon>Bacillales</taxon>
        <taxon>Paenibacillaceae</taxon>
        <taxon>Paenibacillus</taxon>
    </lineage>
</organism>
<evidence type="ECO:0008006" key="6">
    <source>
        <dbReference type="Google" id="ProtNLM"/>
    </source>
</evidence>
<dbReference type="Gene3D" id="3.30.457.10">
    <property type="entry name" value="Copper amine oxidase-like, N-terminal domain"/>
    <property type="match status" value="1"/>
</dbReference>
<feature type="signal peptide" evidence="1">
    <location>
        <begin position="1"/>
        <end position="24"/>
    </location>
</feature>
<dbReference type="InterPro" id="IPR036582">
    <property type="entry name" value="Mao_N_sf"/>
</dbReference>
<dbReference type="SUPFAM" id="SSF75011">
    <property type="entry name" value="3-carboxy-cis,cis-mucoante lactonizing enzyme"/>
    <property type="match status" value="1"/>
</dbReference>
<dbReference type="RefSeq" id="WP_160039233.1">
    <property type="nucleotide sequence ID" value="NZ_BORQ01000004.1"/>
</dbReference>
<evidence type="ECO:0000313" key="5">
    <source>
        <dbReference type="Proteomes" id="UP000679779"/>
    </source>
</evidence>
<gene>
    <name evidence="4" type="ORF">J2TS6_35890</name>
</gene>
<sequence>MNKFKSIALLLSAWLAFGSVSAYAAESTTPEPLSKAFDHIVIIPQNFQGKAYINGQMANYFSDYRIVQREGRVYVPIRLMSTLASELDKGQGTWQAIWQPKSPDDVMLVNYELKKTIKLKVNSTTMKINNEPREMDAAPQKIDGQIMLPLKSTAEALGKSIQWSDGLLLMGSTPVDLKDAQSAAIKDRIKTQLSDPRKPLEISADIWPLTRYGNTTYYIKRTYTKNDTIEQVFKKTDGQKDVQIQLPGKPQITSLQVLNGKLYYATYINNQAELHALDLKTQKSEKVSSLKPMGPDQGLFLGSVESIDNDLFVTLNNGELTLGRVDLYKVEKGALKPVAGAKSFAGYVKSGDYLYKADFNFMTDMSGNLARVNLKTGEQKPVGQPEFAYGVNRMLSPDGGVGYSSNNTMYVKDGYLYTLGYKEADPNDQSAVYKINPTDSTQTKLTPPASRFWMIGSEVYYIDAESGYLSKTNLNGATPEIVVPRKMLNVQFANGSFYYTSNEAGKDTIPGDLYQYDPSAGKEFKRSDKTVTSFYAGKTGLYYVSNGYEPGLYKVDAKGGNVRLVNDRIRDGFLTDEGMIYKLVYKDGIYFVK</sequence>
<dbReference type="Pfam" id="PF07833">
    <property type="entry name" value="Cu_amine_oxidN1"/>
    <property type="match status" value="1"/>
</dbReference>
<dbReference type="InterPro" id="IPR012854">
    <property type="entry name" value="Cu_amine_oxidase-like_N"/>
</dbReference>
<evidence type="ECO:0000259" key="2">
    <source>
        <dbReference type="Pfam" id="PF07833"/>
    </source>
</evidence>
<evidence type="ECO:0000259" key="3">
    <source>
        <dbReference type="Pfam" id="PF16472"/>
    </source>
</evidence>
<proteinExistence type="predicted"/>
<dbReference type="EMBL" id="BORQ01000004">
    <property type="protein sequence ID" value="GIO32448.1"/>
    <property type="molecule type" value="Genomic_DNA"/>
</dbReference>
<feature type="chain" id="PRO_5036926878" description="Copper amine oxidase N-terminal domain-containing protein" evidence="1">
    <location>
        <begin position="25"/>
        <end position="593"/>
    </location>
</feature>
<evidence type="ECO:0000256" key="1">
    <source>
        <dbReference type="SAM" id="SignalP"/>
    </source>
</evidence>
<dbReference type="AlphaFoldDB" id="A0A919XLL5"/>
<dbReference type="SUPFAM" id="SSF55383">
    <property type="entry name" value="Copper amine oxidase, domain N"/>
    <property type="match status" value="1"/>
</dbReference>
<comment type="caution">
    <text evidence="4">The sequence shown here is derived from an EMBL/GenBank/DDBJ whole genome shotgun (WGS) entry which is preliminary data.</text>
</comment>
<evidence type="ECO:0000313" key="4">
    <source>
        <dbReference type="EMBL" id="GIO32448.1"/>
    </source>
</evidence>
<dbReference type="Proteomes" id="UP000679779">
    <property type="component" value="Unassembled WGS sequence"/>
</dbReference>
<name>A0A919XLL5_9BACL</name>
<reference evidence="4" key="1">
    <citation type="submission" date="2021-03" db="EMBL/GenBank/DDBJ databases">
        <title>Antimicrobial resistance genes in bacteria isolated from Japanese honey, and their potential for conferring macrolide and lincosamide resistance in the American foulbrood pathogen Paenibacillus larvae.</title>
        <authorList>
            <person name="Okamoto M."/>
            <person name="Kumagai M."/>
            <person name="Kanamori H."/>
            <person name="Takamatsu D."/>
        </authorList>
    </citation>
    <scope>NUCLEOTIDE SEQUENCE</scope>
    <source>
        <strain evidence="4">J2TS6</strain>
    </source>
</reference>
<keyword evidence="1" id="KW-0732">Signal</keyword>